<reference evidence="1" key="1">
    <citation type="journal article" date="2019" name="Sci. Rep.">
        <title>Draft genome of Tanacetum cinerariifolium, the natural source of mosquito coil.</title>
        <authorList>
            <person name="Yamashiro T."/>
            <person name="Shiraishi A."/>
            <person name="Satake H."/>
            <person name="Nakayama K."/>
        </authorList>
    </citation>
    <scope>NUCLEOTIDE SEQUENCE</scope>
</reference>
<comment type="caution">
    <text evidence="1">The sequence shown here is derived from an EMBL/GenBank/DDBJ whole genome shotgun (WGS) entry which is preliminary data.</text>
</comment>
<organism evidence="1">
    <name type="scientific">Tanacetum cinerariifolium</name>
    <name type="common">Dalmatian daisy</name>
    <name type="synonym">Chrysanthemum cinerariifolium</name>
    <dbReference type="NCBI Taxonomy" id="118510"/>
    <lineage>
        <taxon>Eukaryota</taxon>
        <taxon>Viridiplantae</taxon>
        <taxon>Streptophyta</taxon>
        <taxon>Embryophyta</taxon>
        <taxon>Tracheophyta</taxon>
        <taxon>Spermatophyta</taxon>
        <taxon>Magnoliopsida</taxon>
        <taxon>eudicotyledons</taxon>
        <taxon>Gunneridae</taxon>
        <taxon>Pentapetalae</taxon>
        <taxon>asterids</taxon>
        <taxon>campanulids</taxon>
        <taxon>Asterales</taxon>
        <taxon>Asteraceae</taxon>
        <taxon>Asteroideae</taxon>
        <taxon>Anthemideae</taxon>
        <taxon>Anthemidinae</taxon>
        <taxon>Tanacetum</taxon>
    </lineage>
</organism>
<sequence length="191" mass="21466">KTELGYDTQVFTSSMFDCDKLFSSETDESLPVSPIYDRYQSGEGYHDVPPSYIGTFMPPKPDLVFHDAPNVNETVHTAFNVKLSPTKPDKDLSHTHRTSAPIIEDWVSNSEDDSEAELPQNAASFVQPTEQVKTPRPSVKHVKASILAANHKTDIPKPKTLGNSRKRKACFVCKNLTYLIKDCDYYEKQIA</sequence>
<dbReference type="EMBL" id="BKCJ011283134">
    <property type="protein sequence ID" value="GFD14961.1"/>
    <property type="molecule type" value="Genomic_DNA"/>
</dbReference>
<feature type="non-terminal residue" evidence="1">
    <location>
        <position position="1"/>
    </location>
</feature>
<dbReference type="AlphaFoldDB" id="A0A699TYU0"/>
<protein>
    <submittedName>
        <fullName evidence="1">Uncharacterized protein</fullName>
    </submittedName>
</protein>
<accession>A0A699TYU0</accession>
<gene>
    <name evidence="1" type="ORF">Tci_886930</name>
</gene>
<name>A0A699TYU0_TANCI</name>
<evidence type="ECO:0000313" key="1">
    <source>
        <dbReference type="EMBL" id="GFD14961.1"/>
    </source>
</evidence>
<proteinExistence type="predicted"/>